<evidence type="ECO:0000313" key="2">
    <source>
        <dbReference type="Proteomes" id="UP001589733"/>
    </source>
</evidence>
<organism evidence="1 2">
    <name type="scientific">Deinococcus oregonensis</name>
    <dbReference type="NCBI Taxonomy" id="1805970"/>
    <lineage>
        <taxon>Bacteria</taxon>
        <taxon>Thermotogati</taxon>
        <taxon>Deinococcota</taxon>
        <taxon>Deinococci</taxon>
        <taxon>Deinococcales</taxon>
        <taxon>Deinococcaceae</taxon>
        <taxon>Deinococcus</taxon>
    </lineage>
</organism>
<accession>A0ABV6B4B8</accession>
<evidence type="ECO:0000313" key="1">
    <source>
        <dbReference type="EMBL" id="MFB9994602.1"/>
    </source>
</evidence>
<protein>
    <recommendedName>
        <fullName evidence="3">RNA polymerase subunit sigma</fullName>
    </recommendedName>
</protein>
<evidence type="ECO:0008006" key="3">
    <source>
        <dbReference type="Google" id="ProtNLM"/>
    </source>
</evidence>
<proteinExistence type="predicted"/>
<keyword evidence="2" id="KW-1185">Reference proteome</keyword>
<dbReference type="Proteomes" id="UP001589733">
    <property type="component" value="Unassembled WGS sequence"/>
</dbReference>
<sequence>MKVTHTSLISAGTDAALLRALAKSSQNGAGTQTPEELGQCVRPFLPLLFTLAEQAGVTDRETAVLAMLDEIQHWCHRWEATGLPARAWVIGMAQKRLREQLATAVD</sequence>
<name>A0ABV6B4B8_9DEIO</name>
<dbReference type="EMBL" id="JBHLYR010000063">
    <property type="protein sequence ID" value="MFB9994602.1"/>
    <property type="molecule type" value="Genomic_DNA"/>
</dbReference>
<gene>
    <name evidence="1" type="ORF">ACFFLM_21825</name>
</gene>
<comment type="caution">
    <text evidence="1">The sequence shown here is derived from an EMBL/GenBank/DDBJ whole genome shotgun (WGS) entry which is preliminary data.</text>
</comment>
<reference evidence="1 2" key="1">
    <citation type="submission" date="2024-09" db="EMBL/GenBank/DDBJ databases">
        <authorList>
            <person name="Sun Q."/>
            <person name="Mori K."/>
        </authorList>
    </citation>
    <scope>NUCLEOTIDE SEQUENCE [LARGE SCALE GENOMIC DNA]</scope>
    <source>
        <strain evidence="1 2">JCM 13503</strain>
    </source>
</reference>
<dbReference type="RefSeq" id="WP_380015713.1">
    <property type="nucleotide sequence ID" value="NZ_JBHLYR010000063.1"/>
</dbReference>